<feature type="binding site" evidence="5">
    <location>
        <position position="109"/>
    </location>
    <ligand>
        <name>substrate</name>
    </ligand>
</feature>
<feature type="site" description="Lowers pKa of active site Tyr" evidence="6">
    <location>
        <position position="76"/>
    </location>
</feature>
<proteinExistence type="inferred from homology"/>
<dbReference type="EMBL" id="JABZMK010000052">
    <property type="protein sequence ID" value="MBF1129761.1"/>
    <property type="molecule type" value="Genomic_DNA"/>
</dbReference>
<dbReference type="PROSITE" id="PS00798">
    <property type="entry name" value="ALDOKETO_REDUCTASE_1"/>
    <property type="match status" value="1"/>
</dbReference>
<dbReference type="GO" id="GO:0016616">
    <property type="term" value="F:oxidoreductase activity, acting on the CH-OH group of donors, NAD or NADP as acceptor"/>
    <property type="evidence" value="ECO:0007669"/>
    <property type="project" value="UniProtKB-ARBA"/>
</dbReference>
<keyword evidence="2" id="KW-0521">NADP</keyword>
<dbReference type="PANTHER" id="PTHR43827">
    <property type="entry name" value="2,5-DIKETO-D-GLUCONIC ACID REDUCTASE"/>
    <property type="match status" value="1"/>
</dbReference>
<reference evidence="8" key="1">
    <citation type="submission" date="2020-04" db="EMBL/GenBank/DDBJ databases">
        <title>Deep metagenomics examines the oral microbiome during advanced dental caries in children, revealing novel taxa and co-occurrences with host molecules.</title>
        <authorList>
            <person name="Baker J.L."/>
            <person name="Morton J.T."/>
            <person name="Dinis M."/>
            <person name="Alvarez R."/>
            <person name="Tran N.C."/>
            <person name="Knight R."/>
            <person name="Edlund A."/>
        </authorList>
    </citation>
    <scope>NUCLEOTIDE SEQUENCE</scope>
    <source>
        <strain evidence="8">JCVI_32_bin.14</strain>
    </source>
</reference>
<dbReference type="InterPro" id="IPR023210">
    <property type="entry name" value="NADP_OxRdtase_dom"/>
</dbReference>
<dbReference type="PRINTS" id="PR00069">
    <property type="entry name" value="ALDKETRDTASE"/>
</dbReference>
<dbReference type="FunFam" id="3.20.20.100:FF:000002">
    <property type="entry name" value="2,5-diketo-D-gluconic acid reductase A"/>
    <property type="match status" value="1"/>
</dbReference>
<evidence type="ECO:0000256" key="5">
    <source>
        <dbReference type="PIRSR" id="PIRSR000097-2"/>
    </source>
</evidence>
<feature type="active site" description="Proton donor" evidence="4">
    <location>
        <position position="51"/>
    </location>
</feature>
<comment type="caution">
    <text evidence="8">The sequence shown here is derived from an EMBL/GenBank/DDBJ whole genome shotgun (WGS) entry which is preliminary data.</text>
</comment>
<evidence type="ECO:0000259" key="7">
    <source>
        <dbReference type="Pfam" id="PF00248"/>
    </source>
</evidence>
<dbReference type="Proteomes" id="UP000757890">
    <property type="component" value="Unassembled WGS sequence"/>
</dbReference>
<dbReference type="AlphaFoldDB" id="A0A930B857"/>
<dbReference type="SUPFAM" id="SSF51430">
    <property type="entry name" value="NAD(P)-linked oxidoreductase"/>
    <property type="match status" value="1"/>
</dbReference>
<protein>
    <submittedName>
        <fullName evidence="8">Aldo/keto reductase</fullName>
    </submittedName>
</protein>
<dbReference type="InterPro" id="IPR036812">
    <property type="entry name" value="NAD(P)_OxRdtase_dom_sf"/>
</dbReference>
<sequence length="297" mass="33516">MIFEESYTLHNGVVIPKLALGTWFIDDDKAAEAVQAAVNIGYRHIDTAQAYGNERGVGEGIRTCGIDRKDIFVTSKVAAENKSYASAMESIEKTLETMGLDYLDMMIIHSPQPWVEVNQSEDRYYEENRKVWRALEDALEAGKLRAIGVSNFLEGDLENIFAACRVKPMVNQILCHVGNSPLDLIDYCRKRDIVVEAYSPVAHGEALKDECLAEMAEKYGVTIPQLCIRYDWQLGTVVLPKTADPEHMKENGDIDFVISDADMELLKNAEPVKDYGEFSFFPVYGGKLKKYRVEIKR</sequence>
<keyword evidence="3" id="KW-0560">Oxidoreductase</keyword>
<evidence type="ECO:0000256" key="4">
    <source>
        <dbReference type="PIRSR" id="PIRSR000097-1"/>
    </source>
</evidence>
<evidence type="ECO:0000256" key="6">
    <source>
        <dbReference type="PIRSR" id="PIRSR000097-3"/>
    </source>
</evidence>
<dbReference type="PIRSF" id="PIRSF000097">
    <property type="entry name" value="AKR"/>
    <property type="match status" value="1"/>
</dbReference>
<organism evidence="8 9">
    <name type="scientific">Dialister invisus</name>
    <dbReference type="NCBI Taxonomy" id="218538"/>
    <lineage>
        <taxon>Bacteria</taxon>
        <taxon>Bacillati</taxon>
        <taxon>Bacillota</taxon>
        <taxon>Negativicutes</taxon>
        <taxon>Veillonellales</taxon>
        <taxon>Veillonellaceae</taxon>
        <taxon>Dialister</taxon>
    </lineage>
</organism>
<dbReference type="PANTHER" id="PTHR43827:SF3">
    <property type="entry name" value="NADP-DEPENDENT OXIDOREDUCTASE DOMAIN-CONTAINING PROTEIN"/>
    <property type="match status" value="1"/>
</dbReference>
<dbReference type="CDD" id="cd19071">
    <property type="entry name" value="AKR_AKR1-5-like"/>
    <property type="match status" value="1"/>
</dbReference>
<gene>
    <name evidence="8" type="ORF">HXL70_06945</name>
</gene>
<dbReference type="InterPro" id="IPR020471">
    <property type="entry name" value="AKR"/>
</dbReference>
<name>A0A930B857_9FIRM</name>
<evidence type="ECO:0000256" key="3">
    <source>
        <dbReference type="ARBA" id="ARBA00023002"/>
    </source>
</evidence>
<dbReference type="Gene3D" id="3.20.20.100">
    <property type="entry name" value="NADP-dependent oxidoreductase domain"/>
    <property type="match status" value="1"/>
</dbReference>
<dbReference type="Pfam" id="PF00248">
    <property type="entry name" value="Aldo_ket_red"/>
    <property type="match status" value="1"/>
</dbReference>
<evidence type="ECO:0000313" key="8">
    <source>
        <dbReference type="EMBL" id="MBF1129761.1"/>
    </source>
</evidence>
<feature type="domain" description="NADP-dependent oxidoreductase" evidence="7">
    <location>
        <begin position="18"/>
        <end position="268"/>
    </location>
</feature>
<accession>A0A930B857</accession>
<comment type="similarity">
    <text evidence="1">Belongs to the aldo/keto reductase family.</text>
</comment>
<dbReference type="InterPro" id="IPR018170">
    <property type="entry name" value="Aldo/ket_reductase_CS"/>
</dbReference>
<evidence type="ECO:0000256" key="1">
    <source>
        <dbReference type="ARBA" id="ARBA00007905"/>
    </source>
</evidence>
<evidence type="ECO:0000313" key="9">
    <source>
        <dbReference type="Proteomes" id="UP000757890"/>
    </source>
</evidence>
<dbReference type="RefSeq" id="WP_276640310.1">
    <property type="nucleotide sequence ID" value="NZ_DBEZZS010000033.1"/>
</dbReference>
<evidence type="ECO:0000256" key="2">
    <source>
        <dbReference type="ARBA" id="ARBA00022857"/>
    </source>
</evidence>